<dbReference type="KEGG" id="dwi:6638628"/>
<sequence length="591" mass="68802">MWLTLNKGLLPDYLVEVPFLIRRLLVYRFLCATLYCICMEFGVLAVFLLCVILPVKGSPISWLCYVIKWTFFSIYTWILILPLFIGIGLYGLLLCRMHNIRPECHHVLFDRFKHNFLHKFYLMCITVALSCYTTWMYKGYIMKQLTRSEQLVMKITYADGYLMAFGNLCGLSYFFTQYAPSSFKGFKLPIASSAVLVRILRQISRSSLKEAVKTTLISATVFSQFVCDPGHDLLYHSWCLGMAISIQLHLARCIYSLVWQEKLPLSLQNFYPHSANIPMHKLLLKRLKVWFCYGVMLPVHYEDVKDIENSRKLPLFMALDCGVLHGFQMQAAMEFSATINKPIMFKQIFNVDKITGCRSWRDLRNIVMGKVNDFRIELATLLSEYQSEGHDSPELTHPRQMRSIIRPCPETLCSQCRQKDIGNEDECSLTDPQPNFFQIYLIALRDKLANLIQQHWLYVKIDAFWHRFSGENNSLAELNRILISAEPLGFALQGIVSICVISLRKNDRYVVWDEDVKRIMKSVLELTKVLGALEDHEILNSGKLCSSYRLLRWTVLGSMYHLLSAYNDYLEVLLLDDWPLYRELKKLSRKM</sequence>
<dbReference type="STRING" id="7260.B4MMY7"/>
<gene>
    <name evidence="2" type="primary">Dwil\GK17604</name>
    <name evidence="2" type="ORF">Dwil_GK17604</name>
</gene>
<protein>
    <recommendedName>
        <fullName evidence="4">Nucleoporin Ndc1</fullName>
    </recommendedName>
</protein>
<evidence type="ECO:0000313" key="2">
    <source>
        <dbReference type="EMBL" id="EDW73543.2"/>
    </source>
</evidence>
<keyword evidence="1" id="KW-1133">Transmembrane helix</keyword>
<keyword evidence="3" id="KW-1185">Reference proteome</keyword>
<dbReference type="EMBL" id="CH963847">
    <property type="protein sequence ID" value="EDW73543.2"/>
    <property type="molecule type" value="Genomic_DNA"/>
</dbReference>
<feature type="transmembrane region" description="Helical" evidence="1">
    <location>
        <begin position="74"/>
        <end position="95"/>
    </location>
</feature>
<keyword evidence="1" id="KW-0812">Transmembrane</keyword>
<evidence type="ECO:0008006" key="4">
    <source>
        <dbReference type="Google" id="ProtNLM"/>
    </source>
</evidence>
<evidence type="ECO:0000256" key="1">
    <source>
        <dbReference type="SAM" id="Phobius"/>
    </source>
</evidence>
<dbReference type="OrthoDB" id="67850at2759"/>
<organism evidence="2 3">
    <name type="scientific">Drosophila willistoni</name>
    <name type="common">Fruit fly</name>
    <dbReference type="NCBI Taxonomy" id="7260"/>
    <lineage>
        <taxon>Eukaryota</taxon>
        <taxon>Metazoa</taxon>
        <taxon>Ecdysozoa</taxon>
        <taxon>Arthropoda</taxon>
        <taxon>Hexapoda</taxon>
        <taxon>Insecta</taxon>
        <taxon>Pterygota</taxon>
        <taxon>Neoptera</taxon>
        <taxon>Endopterygota</taxon>
        <taxon>Diptera</taxon>
        <taxon>Brachycera</taxon>
        <taxon>Muscomorpha</taxon>
        <taxon>Ephydroidea</taxon>
        <taxon>Drosophilidae</taxon>
        <taxon>Drosophila</taxon>
        <taxon>Sophophora</taxon>
    </lineage>
</organism>
<proteinExistence type="predicted"/>
<feature type="transmembrane region" description="Helical" evidence="1">
    <location>
        <begin position="29"/>
        <end position="54"/>
    </location>
</feature>
<accession>B4MMY7</accession>
<dbReference type="HOGENOM" id="CLU_608710_0_0_1"/>
<keyword evidence="1" id="KW-0472">Membrane</keyword>
<dbReference type="InParanoid" id="B4MMY7"/>
<name>B4MMY7_DROWI</name>
<reference evidence="2 3" key="1">
    <citation type="journal article" date="2007" name="Nature">
        <title>Evolution of genes and genomes on the Drosophila phylogeny.</title>
        <authorList>
            <consortium name="Drosophila 12 Genomes Consortium"/>
            <person name="Clark A.G."/>
            <person name="Eisen M.B."/>
            <person name="Smith D.R."/>
            <person name="Bergman C.M."/>
            <person name="Oliver B."/>
            <person name="Markow T.A."/>
            <person name="Kaufman T.C."/>
            <person name="Kellis M."/>
            <person name="Gelbart W."/>
            <person name="Iyer V.N."/>
            <person name="Pollard D.A."/>
            <person name="Sackton T.B."/>
            <person name="Larracuente A.M."/>
            <person name="Singh N.D."/>
            <person name="Abad J.P."/>
            <person name="Abt D.N."/>
            <person name="Adryan B."/>
            <person name="Aguade M."/>
            <person name="Akashi H."/>
            <person name="Anderson W.W."/>
            <person name="Aquadro C.F."/>
            <person name="Ardell D.H."/>
            <person name="Arguello R."/>
            <person name="Artieri C.G."/>
            <person name="Barbash D.A."/>
            <person name="Barker D."/>
            <person name="Barsanti P."/>
            <person name="Batterham P."/>
            <person name="Batzoglou S."/>
            <person name="Begun D."/>
            <person name="Bhutkar A."/>
            <person name="Blanco E."/>
            <person name="Bosak S.A."/>
            <person name="Bradley R.K."/>
            <person name="Brand A.D."/>
            <person name="Brent M.R."/>
            <person name="Brooks A.N."/>
            <person name="Brown R.H."/>
            <person name="Butlin R.K."/>
            <person name="Caggese C."/>
            <person name="Calvi B.R."/>
            <person name="Bernardo de Carvalho A."/>
            <person name="Caspi A."/>
            <person name="Castrezana S."/>
            <person name="Celniker S.E."/>
            <person name="Chang J.L."/>
            <person name="Chapple C."/>
            <person name="Chatterji S."/>
            <person name="Chinwalla A."/>
            <person name="Civetta A."/>
            <person name="Clifton S.W."/>
            <person name="Comeron J.M."/>
            <person name="Costello J.C."/>
            <person name="Coyne J.A."/>
            <person name="Daub J."/>
            <person name="David R.G."/>
            <person name="Delcher A.L."/>
            <person name="Delehaunty K."/>
            <person name="Do C.B."/>
            <person name="Ebling H."/>
            <person name="Edwards K."/>
            <person name="Eickbush T."/>
            <person name="Evans J.D."/>
            <person name="Filipski A."/>
            <person name="Findeiss S."/>
            <person name="Freyhult E."/>
            <person name="Fulton L."/>
            <person name="Fulton R."/>
            <person name="Garcia A.C."/>
            <person name="Gardiner A."/>
            <person name="Garfield D.A."/>
            <person name="Garvin B.E."/>
            <person name="Gibson G."/>
            <person name="Gilbert D."/>
            <person name="Gnerre S."/>
            <person name="Godfrey J."/>
            <person name="Good R."/>
            <person name="Gotea V."/>
            <person name="Gravely B."/>
            <person name="Greenberg A.J."/>
            <person name="Griffiths-Jones S."/>
            <person name="Gross S."/>
            <person name="Guigo R."/>
            <person name="Gustafson E.A."/>
            <person name="Haerty W."/>
            <person name="Hahn M.W."/>
            <person name="Halligan D.L."/>
            <person name="Halpern A.L."/>
            <person name="Halter G.M."/>
            <person name="Han M.V."/>
            <person name="Heger A."/>
            <person name="Hillier L."/>
            <person name="Hinrichs A.S."/>
            <person name="Holmes I."/>
            <person name="Hoskins R.A."/>
            <person name="Hubisz M.J."/>
            <person name="Hultmark D."/>
            <person name="Huntley M.A."/>
            <person name="Jaffe D.B."/>
            <person name="Jagadeeshan S."/>
            <person name="Jeck W.R."/>
            <person name="Johnson J."/>
            <person name="Jones C.D."/>
            <person name="Jordan W.C."/>
            <person name="Karpen G.H."/>
            <person name="Kataoka E."/>
            <person name="Keightley P.D."/>
            <person name="Kheradpour P."/>
            <person name="Kirkness E.F."/>
            <person name="Koerich L.B."/>
            <person name="Kristiansen K."/>
            <person name="Kudrna D."/>
            <person name="Kulathinal R.J."/>
            <person name="Kumar S."/>
            <person name="Kwok R."/>
            <person name="Lander E."/>
            <person name="Langley C.H."/>
            <person name="Lapoint R."/>
            <person name="Lazzaro B.P."/>
            <person name="Lee S.J."/>
            <person name="Levesque L."/>
            <person name="Li R."/>
            <person name="Lin C.F."/>
            <person name="Lin M.F."/>
            <person name="Lindblad-Toh K."/>
            <person name="Llopart A."/>
            <person name="Long M."/>
            <person name="Low L."/>
            <person name="Lozovsky E."/>
            <person name="Lu J."/>
            <person name="Luo M."/>
            <person name="Machado C.A."/>
            <person name="Makalowski W."/>
            <person name="Marzo M."/>
            <person name="Matsuda M."/>
            <person name="Matzkin L."/>
            <person name="McAllister B."/>
            <person name="McBride C.S."/>
            <person name="McKernan B."/>
            <person name="McKernan K."/>
            <person name="Mendez-Lago M."/>
            <person name="Minx P."/>
            <person name="Mollenhauer M.U."/>
            <person name="Montooth K."/>
            <person name="Mount S.M."/>
            <person name="Mu X."/>
            <person name="Myers E."/>
            <person name="Negre B."/>
            <person name="Newfeld S."/>
            <person name="Nielsen R."/>
            <person name="Noor M.A."/>
            <person name="O'Grady P."/>
            <person name="Pachter L."/>
            <person name="Papaceit M."/>
            <person name="Parisi M.J."/>
            <person name="Parisi M."/>
            <person name="Parts L."/>
            <person name="Pedersen J.S."/>
            <person name="Pesole G."/>
            <person name="Phillippy A.M."/>
            <person name="Ponting C.P."/>
            <person name="Pop M."/>
            <person name="Porcelli D."/>
            <person name="Powell J.R."/>
            <person name="Prohaska S."/>
            <person name="Pruitt K."/>
            <person name="Puig M."/>
            <person name="Quesneville H."/>
            <person name="Ram K.R."/>
            <person name="Rand D."/>
            <person name="Rasmussen M.D."/>
            <person name="Reed L.K."/>
            <person name="Reenan R."/>
            <person name="Reily A."/>
            <person name="Remington K.A."/>
            <person name="Rieger T.T."/>
            <person name="Ritchie M.G."/>
            <person name="Robin C."/>
            <person name="Rogers Y.H."/>
            <person name="Rohde C."/>
            <person name="Rozas J."/>
            <person name="Rubenfield M.J."/>
            <person name="Ruiz A."/>
            <person name="Russo S."/>
            <person name="Salzberg S.L."/>
            <person name="Sanchez-Gracia A."/>
            <person name="Saranga D.J."/>
            <person name="Sato H."/>
            <person name="Schaeffer S.W."/>
            <person name="Schatz M.C."/>
            <person name="Schlenke T."/>
            <person name="Schwartz R."/>
            <person name="Segarra C."/>
            <person name="Singh R.S."/>
            <person name="Sirot L."/>
            <person name="Sirota M."/>
            <person name="Sisneros N.B."/>
            <person name="Smith C.D."/>
            <person name="Smith T.F."/>
            <person name="Spieth J."/>
            <person name="Stage D.E."/>
            <person name="Stark A."/>
            <person name="Stephan W."/>
            <person name="Strausberg R.L."/>
            <person name="Strempel S."/>
            <person name="Sturgill D."/>
            <person name="Sutton G."/>
            <person name="Sutton G.G."/>
            <person name="Tao W."/>
            <person name="Teichmann S."/>
            <person name="Tobari Y.N."/>
            <person name="Tomimura Y."/>
            <person name="Tsolas J.M."/>
            <person name="Valente V.L."/>
            <person name="Venter E."/>
            <person name="Venter J.C."/>
            <person name="Vicario S."/>
            <person name="Vieira F.G."/>
            <person name="Vilella A.J."/>
            <person name="Villasante A."/>
            <person name="Walenz B."/>
            <person name="Wang J."/>
            <person name="Wasserman M."/>
            <person name="Watts T."/>
            <person name="Wilson D."/>
            <person name="Wilson R.K."/>
            <person name="Wing R.A."/>
            <person name="Wolfner M.F."/>
            <person name="Wong A."/>
            <person name="Wong G.K."/>
            <person name="Wu C.I."/>
            <person name="Wu G."/>
            <person name="Yamamoto D."/>
            <person name="Yang H.P."/>
            <person name="Yang S.P."/>
            <person name="Yorke J.A."/>
            <person name="Yoshida K."/>
            <person name="Zdobnov E."/>
            <person name="Zhang P."/>
            <person name="Zhang Y."/>
            <person name="Zimin A.V."/>
            <person name="Baldwin J."/>
            <person name="Abdouelleil A."/>
            <person name="Abdulkadir J."/>
            <person name="Abebe A."/>
            <person name="Abera B."/>
            <person name="Abreu J."/>
            <person name="Acer S.C."/>
            <person name="Aftuck L."/>
            <person name="Alexander A."/>
            <person name="An P."/>
            <person name="Anderson E."/>
            <person name="Anderson S."/>
            <person name="Arachi H."/>
            <person name="Azer M."/>
            <person name="Bachantsang P."/>
            <person name="Barry A."/>
            <person name="Bayul T."/>
            <person name="Berlin A."/>
            <person name="Bessette D."/>
            <person name="Bloom T."/>
            <person name="Blye J."/>
            <person name="Boguslavskiy L."/>
            <person name="Bonnet C."/>
            <person name="Boukhgalter B."/>
            <person name="Bourzgui I."/>
            <person name="Brown A."/>
            <person name="Cahill P."/>
            <person name="Channer S."/>
            <person name="Cheshatsang Y."/>
            <person name="Chuda L."/>
            <person name="Citroen M."/>
            <person name="Collymore A."/>
            <person name="Cooke P."/>
            <person name="Costello M."/>
            <person name="D'Aco K."/>
            <person name="Daza R."/>
            <person name="De Haan G."/>
            <person name="DeGray S."/>
            <person name="DeMaso C."/>
            <person name="Dhargay N."/>
            <person name="Dooley K."/>
            <person name="Dooley E."/>
            <person name="Doricent M."/>
            <person name="Dorje P."/>
            <person name="Dorjee K."/>
            <person name="Dupes A."/>
            <person name="Elong R."/>
            <person name="Falk J."/>
            <person name="Farina A."/>
            <person name="Faro S."/>
            <person name="Ferguson D."/>
            <person name="Fisher S."/>
            <person name="Foley C.D."/>
            <person name="Franke A."/>
            <person name="Friedrich D."/>
            <person name="Gadbois L."/>
            <person name="Gearin G."/>
            <person name="Gearin C.R."/>
            <person name="Giannoukos G."/>
            <person name="Goode T."/>
            <person name="Graham J."/>
            <person name="Grandbois E."/>
            <person name="Grewal S."/>
            <person name="Gyaltsen K."/>
            <person name="Hafez N."/>
            <person name="Hagos B."/>
            <person name="Hall J."/>
            <person name="Henson C."/>
            <person name="Hollinger A."/>
            <person name="Honan T."/>
            <person name="Huard M.D."/>
            <person name="Hughes L."/>
            <person name="Hurhula B."/>
            <person name="Husby M.E."/>
            <person name="Kamat A."/>
            <person name="Kanga B."/>
            <person name="Kashin S."/>
            <person name="Khazanovich D."/>
            <person name="Kisner P."/>
            <person name="Lance K."/>
            <person name="Lara M."/>
            <person name="Lee W."/>
            <person name="Lennon N."/>
            <person name="Letendre F."/>
            <person name="LeVine R."/>
            <person name="Lipovsky A."/>
            <person name="Liu X."/>
            <person name="Liu J."/>
            <person name="Liu S."/>
            <person name="Lokyitsang T."/>
            <person name="Lokyitsang Y."/>
            <person name="Lubonja R."/>
            <person name="Lui A."/>
            <person name="MacDonald P."/>
            <person name="Magnisalis V."/>
            <person name="Maru K."/>
            <person name="Matthews C."/>
            <person name="McCusker W."/>
            <person name="McDonough S."/>
            <person name="Mehta T."/>
            <person name="Meldrim J."/>
            <person name="Meneus L."/>
            <person name="Mihai O."/>
            <person name="Mihalev A."/>
            <person name="Mihova T."/>
            <person name="Mittelman R."/>
            <person name="Mlenga V."/>
            <person name="Montmayeur A."/>
            <person name="Mulrain L."/>
            <person name="Navidi A."/>
            <person name="Naylor J."/>
            <person name="Negash T."/>
            <person name="Nguyen T."/>
            <person name="Nguyen N."/>
            <person name="Nicol R."/>
            <person name="Norbu C."/>
            <person name="Norbu N."/>
            <person name="Novod N."/>
            <person name="O'Neill B."/>
            <person name="Osman S."/>
            <person name="Markiewicz E."/>
            <person name="Oyono O.L."/>
            <person name="Patti C."/>
            <person name="Phunkhang P."/>
            <person name="Pierre F."/>
            <person name="Priest M."/>
            <person name="Raghuraman S."/>
            <person name="Rege F."/>
            <person name="Reyes R."/>
            <person name="Rise C."/>
            <person name="Rogov P."/>
            <person name="Ross K."/>
            <person name="Ryan E."/>
            <person name="Settipalli S."/>
            <person name="Shea T."/>
            <person name="Sherpa N."/>
            <person name="Shi L."/>
            <person name="Shih D."/>
            <person name="Sparrow T."/>
            <person name="Spaulding J."/>
            <person name="Stalker J."/>
            <person name="Stange-Thomann N."/>
            <person name="Stavropoulos S."/>
            <person name="Stone C."/>
            <person name="Strader C."/>
            <person name="Tesfaye S."/>
            <person name="Thomson T."/>
            <person name="Thoulutsang Y."/>
            <person name="Thoulutsang D."/>
            <person name="Topham K."/>
            <person name="Topping I."/>
            <person name="Tsamla T."/>
            <person name="Vassiliev H."/>
            <person name="Vo A."/>
            <person name="Wangchuk T."/>
            <person name="Wangdi T."/>
            <person name="Weiand M."/>
            <person name="Wilkinson J."/>
            <person name="Wilson A."/>
            <person name="Yadav S."/>
            <person name="Young G."/>
            <person name="Yu Q."/>
            <person name="Zembek L."/>
            <person name="Zhong D."/>
            <person name="Zimmer A."/>
            <person name="Zwirko Z."/>
            <person name="Jaffe D.B."/>
            <person name="Alvarez P."/>
            <person name="Brockman W."/>
            <person name="Butler J."/>
            <person name="Chin C."/>
            <person name="Gnerre S."/>
            <person name="Grabherr M."/>
            <person name="Kleber M."/>
            <person name="Mauceli E."/>
            <person name="MacCallum I."/>
        </authorList>
    </citation>
    <scope>NUCLEOTIDE SEQUENCE [LARGE SCALE GENOMIC DNA]</scope>
    <source>
        <strain evidence="3">Tucson 14030-0811.24</strain>
    </source>
</reference>
<feature type="transmembrane region" description="Helical" evidence="1">
    <location>
        <begin position="116"/>
        <end position="135"/>
    </location>
</feature>
<dbReference type="AlphaFoldDB" id="B4MMY7"/>
<dbReference type="Proteomes" id="UP000007798">
    <property type="component" value="Unassembled WGS sequence"/>
</dbReference>
<evidence type="ECO:0000313" key="3">
    <source>
        <dbReference type="Proteomes" id="UP000007798"/>
    </source>
</evidence>